<gene>
    <name evidence="6" type="ORF">ADL15_41160</name>
</gene>
<evidence type="ECO:0000259" key="5">
    <source>
        <dbReference type="PROSITE" id="PS50977"/>
    </source>
</evidence>
<dbReference type="InterPro" id="IPR001647">
    <property type="entry name" value="HTH_TetR"/>
</dbReference>
<dbReference type="OrthoDB" id="4541465at2"/>
<accession>A0A124G8A5</accession>
<evidence type="ECO:0000256" key="4">
    <source>
        <dbReference type="PROSITE-ProRule" id="PRU00335"/>
    </source>
</evidence>
<dbReference type="Proteomes" id="UP000053244">
    <property type="component" value="Unassembled WGS sequence"/>
</dbReference>
<dbReference type="PRINTS" id="PR00455">
    <property type="entry name" value="HTHTETR"/>
</dbReference>
<evidence type="ECO:0000313" key="7">
    <source>
        <dbReference type="Proteomes" id="UP000053244"/>
    </source>
</evidence>
<keyword evidence="2 4" id="KW-0238">DNA-binding</keyword>
<dbReference type="EMBL" id="LLZH01000315">
    <property type="protein sequence ID" value="KUL25330.1"/>
    <property type="molecule type" value="Genomic_DNA"/>
</dbReference>
<organism evidence="6 7">
    <name type="scientific">Actinoplanes awajinensis subsp. mycoplanecinus</name>
    <dbReference type="NCBI Taxonomy" id="135947"/>
    <lineage>
        <taxon>Bacteria</taxon>
        <taxon>Bacillati</taxon>
        <taxon>Actinomycetota</taxon>
        <taxon>Actinomycetes</taxon>
        <taxon>Micromonosporales</taxon>
        <taxon>Micromonosporaceae</taxon>
        <taxon>Actinoplanes</taxon>
    </lineage>
</organism>
<evidence type="ECO:0000313" key="6">
    <source>
        <dbReference type="EMBL" id="KUL25330.1"/>
    </source>
</evidence>
<evidence type="ECO:0000256" key="3">
    <source>
        <dbReference type="ARBA" id="ARBA00023163"/>
    </source>
</evidence>
<dbReference type="Gene3D" id="1.10.357.10">
    <property type="entry name" value="Tetracycline Repressor, domain 2"/>
    <property type="match status" value="1"/>
</dbReference>
<dbReference type="SUPFAM" id="SSF46689">
    <property type="entry name" value="Homeodomain-like"/>
    <property type="match status" value="1"/>
</dbReference>
<evidence type="ECO:0000256" key="1">
    <source>
        <dbReference type="ARBA" id="ARBA00023015"/>
    </source>
</evidence>
<dbReference type="GO" id="GO:0003677">
    <property type="term" value="F:DNA binding"/>
    <property type="evidence" value="ECO:0007669"/>
    <property type="project" value="UniProtKB-UniRule"/>
</dbReference>
<dbReference type="Pfam" id="PF00440">
    <property type="entry name" value="TetR_N"/>
    <property type="match status" value="1"/>
</dbReference>
<dbReference type="PANTHER" id="PTHR47506:SF6">
    <property type="entry name" value="HTH-TYPE TRANSCRIPTIONAL REPRESSOR NEMR"/>
    <property type="match status" value="1"/>
</dbReference>
<keyword evidence="7" id="KW-1185">Reference proteome</keyword>
<reference evidence="6 7" key="1">
    <citation type="submission" date="2015-10" db="EMBL/GenBank/DDBJ databases">
        <authorList>
            <person name="Gilbert D.G."/>
        </authorList>
    </citation>
    <scope>NUCLEOTIDE SEQUENCE [LARGE SCALE GENOMIC DNA]</scope>
    <source>
        <strain evidence="6 7">NRRL B-16712</strain>
    </source>
</reference>
<feature type="DNA-binding region" description="H-T-H motif" evidence="4">
    <location>
        <begin position="31"/>
        <end position="50"/>
    </location>
</feature>
<evidence type="ECO:0000256" key="2">
    <source>
        <dbReference type="ARBA" id="ARBA00023125"/>
    </source>
</evidence>
<dbReference type="RefSeq" id="WP_067703859.1">
    <property type="nucleotide sequence ID" value="NZ_LLZH01000315.1"/>
</dbReference>
<comment type="caution">
    <text evidence="6">The sequence shown here is derived from an EMBL/GenBank/DDBJ whole genome shotgun (WGS) entry which is preliminary data.</text>
</comment>
<keyword evidence="3" id="KW-0804">Transcription</keyword>
<feature type="domain" description="HTH tetR-type" evidence="5">
    <location>
        <begin position="8"/>
        <end position="68"/>
    </location>
</feature>
<sequence length="197" mass="21401">MTGKNTNRDTRTDLLLAAERSFAHKGYAAVGINEILSSVGVPKGSFYHYFSSKDAFGEAVIVRYFEQYLAEMDEILNAADQLWAARILAYFASWRDSQSFGDCEGKCLAVKLGAEVADMSEPMRLALKTGTAKIVDRLERAIIGAATDGSSPFTGDARSTADALYQLWLGTSVMAKVQRSLAPLDTATTVTRQLLGI</sequence>
<dbReference type="Pfam" id="PF16925">
    <property type="entry name" value="TetR_C_13"/>
    <property type="match status" value="1"/>
</dbReference>
<dbReference type="AlphaFoldDB" id="A0A124G8A5"/>
<dbReference type="InterPro" id="IPR036271">
    <property type="entry name" value="Tet_transcr_reg_TetR-rel_C_sf"/>
</dbReference>
<dbReference type="PANTHER" id="PTHR47506">
    <property type="entry name" value="TRANSCRIPTIONAL REGULATORY PROTEIN"/>
    <property type="match status" value="1"/>
</dbReference>
<dbReference type="PROSITE" id="PS50977">
    <property type="entry name" value="HTH_TETR_2"/>
    <property type="match status" value="1"/>
</dbReference>
<keyword evidence="1" id="KW-0805">Transcription regulation</keyword>
<dbReference type="SUPFAM" id="SSF48498">
    <property type="entry name" value="Tetracyclin repressor-like, C-terminal domain"/>
    <property type="match status" value="1"/>
</dbReference>
<proteinExistence type="predicted"/>
<name>A0A124G8A5_9ACTN</name>
<dbReference type="InterPro" id="IPR011075">
    <property type="entry name" value="TetR_C"/>
</dbReference>
<dbReference type="InterPro" id="IPR009057">
    <property type="entry name" value="Homeodomain-like_sf"/>
</dbReference>
<protein>
    <submittedName>
        <fullName evidence="6">TetR family transcriptional regulator</fullName>
    </submittedName>
</protein>